<protein>
    <recommendedName>
        <fullName evidence="6">BREX-4 system phosphatase PglZ</fullName>
    </recommendedName>
</protein>
<evidence type="ECO:0008006" key="6">
    <source>
        <dbReference type="Google" id="ProtNLM"/>
    </source>
</evidence>
<feature type="domain" description="DUF7863" evidence="2">
    <location>
        <begin position="208"/>
        <end position="376"/>
    </location>
</feature>
<accession>A0A174B8S1</accession>
<proteinExistence type="predicted"/>
<name>A0A174B8S1_9FIRM</name>
<dbReference type="EMBL" id="CYYU01000017">
    <property type="protein sequence ID" value="CUN97362.1"/>
    <property type="molecule type" value="Genomic_DNA"/>
</dbReference>
<dbReference type="Pfam" id="PF25262">
    <property type="entry name" value="DUF7862"/>
    <property type="match status" value="1"/>
</dbReference>
<keyword evidence="5" id="KW-1185">Reference proteome</keyword>
<dbReference type="Pfam" id="PF25263">
    <property type="entry name" value="DUF7863"/>
    <property type="match status" value="1"/>
</dbReference>
<evidence type="ECO:0000259" key="2">
    <source>
        <dbReference type="Pfam" id="PF25263"/>
    </source>
</evidence>
<organism evidence="4 5">
    <name type="scientific">Mitsuokella jalaludinii</name>
    <dbReference type="NCBI Taxonomy" id="187979"/>
    <lineage>
        <taxon>Bacteria</taxon>
        <taxon>Bacillati</taxon>
        <taxon>Bacillota</taxon>
        <taxon>Negativicutes</taxon>
        <taxon>Selenomonadales</taxon>
        <taxon>Selenomonadaceae</taxon>
        <taxon>Mitsuokella</taxon>
    </lineage>
</organism>
<dbReference type="InterPro" id="IPR057186">
    <property type="entry name" value="DUF7864"/>
</dbReference>
<sequence>MSLTKEDTIKRIERYLQRNDAHPRLVNVNNPDATQAICQYFNVGSNVLKSVADFSSNDENLSEDALYNYLATAKGAVFVTGLTSYYRLFGEDSLQDFLNRIISTSLSGLHLIVICYQCEKYLKNTDRRYAQFVYLVDGQKAELPRLTFVKDDILIPDKSASVDGIEYVPAVVEKGKSLRLLVHTKKRKSSYPRSMYGIKEINDSFEVLCDIDATTEQLKKKYGSEEEWKYALSYITRHGSWMKYITDIFKTTTNLDMFVGSWSTFDANKKWLYFIALKLYGTKDNWCLTEAIKNADNSNLFIRCVFRSILHASHKDKAFWEHYDERKKLIHLLGNPDAEVADYCAMVKRKGEDVLYYLTDASKAERNLIFENLDAYSEKIGRKNVEEILRHIYPGLYAYLQPYRFNIQLLDSYFQEYKYQKVVNKVFPDFMQLVEEQAEKREFNLLLPARSEKLDAIPKNDTLVYFVDAMGVEYLSYIMDQCQKKKLLAHVTLCHCELPSITSFNKEFVDVLMAGGAEFLPDKNGVKSLDDLKHHGVEEFDYTNNALPTYIPRELEIITQTIEKIATKLMNGTYKRAIMISDHGASRLSVISHRENMWGSESNAQHSGRCCPVSEIDEKPACAIEENGFWVLANYDRFKGSRKANVEVHGGATLEEVVVPIIEISYSPNEIEIQLLDKNIKFSRRKKDAAIRLFSKTKLDSLTIRISGLERECEGESHDGQTFTFVLPELRKAGEYTVDVYYNNNLLKTGLVFTANNSDFSERKLL</sequence>
<evidence type="ECO:0000259" key="3">
    <source>
        <dbReference type="Pfam" id="PF25264"/>
    </source>
</evidence>
<dbReference type="Pfam" id="PF25264">
    <property type="entry name" value="DUF7864"/>
    <property type="match status" value="1"/>
</dbReference>
<dbReference type="STRING" id="187979.ERS852385_01820"/>
<dbReference type="OrthoDB" id="2015940at2"/>
<dbReference type="InterPro" id="IPR057185">
    <property type="entry name" value="DUF7863"/>
</dbReference>
<reference evidence="4 5" key="1">
    <citation type="submission" date="2015-09" db="EMBL/GenBank/DDBJ databases">
        <authorList>
            <consortium name="Pathogen Informatics"/>
        </authorList>
    </citation>
    <scope>NUCLEOTIDE SEQUENCE [LARGE SCALE GENOMIC DNA]</scope>
    <source>
        <strain evidence="4 5">2789STDY5608828</strain>
    </source>
</reference>
<gene>
    <name evidence="4" type="ORF">ERS852385_01820</name>
</gene>
<dbReference type="RefSeq" id="WP_055162370.1">
    <property type="nucleotide sequence ID" value="NZ_CABIWZ010000017.1"/>
</dbReference>
<evidence type="ECO:0000313" key="5">
    <source>
        <dbReference type="Proteomes" id="UP000095546"/>
    </source>
</evidence>
<dbReference type="Proteomes" id="UP000095546">
    <property type="component" value="Unassembled WGS sequence"/>
</dbReference>
<dbReference type="AlphaFoldDB" id="A0A174B8S1"/>
<evidence type="ECO:0000259" key="1">
    <source>
        <dbReference type="Pfam" id="PF25262"/>
    </source>
</evidence>
<feature type="domain" description="DUF7864" evidence="3">
    <location>
        <begin position="7"/>
        <end position="184"/>
    </location>
</feature>
<dbReference type="InterPro" id="IPR057184">
    <property type="entry name" value="DUF7862"/>
</dbReference>
<feature type="domain" description="DUF7862" evidence="1">
    <location>
        <begin position="671"/>
        <end position="757"/>
    </location>
</feature>
<dbReference type="NCBIfam" id="NF033445">
    <property type="entry name" value="BREX_PglZ_4"/>
    <property type="match status" value="1"/>
</dbReference>
<evidence type="ECO:0000313" key="4">
    <source>
        <dbReference type="EMBL" id="CUN97362.1"/>
    </source>
</evidence>